<accession>A0A840CYM1</accession>
<dbReference type="Proteomes" id="UP000560658">
    <property type="component" value="Unassembled WGS sequence"/>
</dbReference>
<evidence type="ECO:0000259" key="2">
    <source>
        <dbReference type="Pfam" id="PF12990"/>
    </source>
</evidence>
<dbReference type="Pfam" id="PF05272">
    <property type="entry name" value="VapE-like_dom"/>
    <property type="match status" value="1"/>
</dbReference>
<dbReference type="InterPro" id="IPR024450">
    <property type="entry name" value="DUF3874"/>
</dbReference>
<evidence type="ECO:0000313" key="3">
    <source>
        <dbReference type="EMBL" id="MBB4043198.1"/>
    </source>
</evidence>
<dbReference type="PANTHER" id="PTHR34985">
    <property type="entry name" value="SLR0554 PROTEIN"/>
    <property type="match status" value="1"/>
</dbReference>
<name>A0A840CYM1_9BACE</name>
<dbReference type="SUPFAM" id="SSF52540">
    <property type="entry name" value="P-loop containing nucleoside triphosphate hydrolases"/>
    <property type="match status" value="1"/>
</dbReference>
<dbReference type="InterPro" id="IPR007936">
    <property type="entry name" value="VapE-like_dom"/>
</dbReference>
<keyword evidence="4" id="KW-1185">Reference proteome</keyword>
<evidence type="ECO:0000313" key="4">
    <source>
        <dbReference type="Proteomes" id="UP000560658"/>
    </source>
</evidence>
<dbReference type="AlphaFoldDB" id="A0A840CYM1"/>
<organism evidence="3 4">
    <name type="scientific">Bacteroides reticulotermitis</name>
    <dbReference type="NCBI Taxonomy" id="1133319"/>
    <lineage>
        <taxon>Bacteria</taxon>
        <taxon>Pseudomonadati</taxon>
        <taxon>Bacteroidota</taxon>
        <taxon>Bacteroidia</taxon>
        <taxon>Bacteroidales</taxon>
        <taxon>Bacteroidaceae</taxon>
        <taxon>Bacteroides</taxon>
    </lineage>
</organism>
<dbReference type="Pfam" id="PF12990">
    <property type="entry name" value="DUF3874"/>
    <property type="match status" value="1"/>
</dbReference>
<dbReference type="EMBL" id="JACIER010000003">
    <property type="protein sequence ID" value="MBB4043198.1"/>
    <property type="molecule type" value="Genomic_DNA"/>
</dbReference>
<feature type="domain" description="DUF3874" evidence="2">
    <location>
        <begin position="371"/>
        <end position="441"/>
    </location>
</feature>
<sequence>MKTMIMKVVETLKKLFVQTQMSVETVEHEVEVGLEGRIMQPMLLKEPQKGVKMKLVKEKPEKVGTAKSWSQAITLQLGKYLKDNFVFRYNSLTGATEYRGIHATNSFRAIDDREMNGIIVDAHLEGISCWKNDVPTLVLSNKVSAYNPFHLYVNELPRWDGVDRVTSLLLRVSNNEIWLKGGRYWLRAMLSQWSGEARLHANVLTPVLISGKQGLSKSTFCRLLMPDSLRCYFLDNLNLSAGTSPERKLVKYGLINLDEFDKIKEKQQATLKNLLQMVNVPVYHGRRLGWENESRLASFIATTNSYQILTDPTGSRRFLCVEVLKPISEQPLVHKQIYAQLKAELESGQPDYLNQEEEALLQQQNKAYYRQSPLEDVFYSCFRRPRESEKGIWLTAAEIFKVLHRFNSAALRDMSTHQLSLRLCAMGFLPKHSSYGNRYYVLNILLS</sequence>
<feature type="domain" description="Virulence-associated protein E-like" evidence="1">
    <location>
        <begin position="155"/>
        <end position="368"/>
    </location>
</feature>
<proteinExistence type="predicted"/>
<dbReference type="RefSeq" id="WP_052517182.1">
    <property type="nucleotide sequence ID" value="NZ_JACIER010000003.1"/>
</dbReference>
<reference evidence="3" key="1">
    <citation type="submission" date="2020-08" db="EMBL/GenBank/DDBJ databases">
        <title>Genomic Encyclopedia of Type Strains, Phase IV (KMG-IV): sequencing the most valuable type-strain genomes for metagenomic binning, comparative biology and taxonomic classification.</title>
        <authorList>
            <person name="Goeker M."/>
        </authorList>
    </citation>
    <scope>NUCLEOTIDE SEQUENCE [LARGE SCALE GENOMIC DNA]</scope>
    <source>
        <strain evidence="3">DSM 105720</strain>
    </source>
</reference>
<gene>
    <name evidence="3" type="ORF">GGR06_000965</name>
</gene>
<dbReference type="InterPro" id="IPR027417">
    <property type="entry name" value="P-loop_NTPase"/>
</dbReference>
<comment type="caution">
    <text evidence="3">The sequence shown here is derived from an EMBL/GenBank/DDBJ whole genome shotgun (WGS) entry which is preliminary data.</text>
</comment>
<protein>
    <submittedName>
        <fullName evidence="3">P-loop ATPase</fullName>
    </submittedName>
</protein>
<evidence type="ECO:0000259" key="1">
    <source>
        <dbReference type="Pfam" id="PF05272"/>
    </source>
</evidence>
<dbReference type="PANTHER" id="PTHR34985:SF1">
    <property type="entry name" value="SLR0554 PROTEIN"/>
    <property type="match status" value="1"/>
</dbReference>